<proteinExistence type="predicted"/>
<comment type="caution">
    <text evidence="1">The sequence shown here is derived from an EMBL/GenBank/DDBJ whole genome shotgun (WGS) entry which is preliminary data.</text>
</comment>
<reference evidence="1 2" key="1">
    <citation type="submission" date="2017-08" db="EMBL/GenBank/DDBJ databases">
        <title>Genomic and metabolic characterisation of spoilage-associated Pseudomonas species.</title>
        <authorList>
            <person name="Stanborough T."/>
            <person name="Fegan N."/>
            <person name="Powell S.M."/>
            <person name="Singh T."/>
            <person name="Tamplin M.L."/>
            <person name="Chandry P.S."/>
        </authorList>
    </citation>
    <scope>NUCLEOTIDE SEQUENCE [LARGE SCALE GENOMIC DNA]</scope>
    <source>
        <strain evidence="1 2">L1802</strain>
    </source>
</reference>
<evidence type="ECO:0000313" key="2">
    <source>
        <dbReference type="Proteomes" id="UP000215788"/>
    </source>
</evidence>
<organism evidence="1 2">
    <name type="scientific">Pseudomonas lundensis</name>
    <dbReference type="NCBI Taxonomy" id="86185"/>
    <lineage>
        <taxon>Bacteria</taxon>
        <taxon>Pseudomonadati</taxon>
        <taxon>Pseudomonadota</taxon>
        <taxon>Gammaproteobacteria</taxon>
        <taxon>Pseudomonadales</taxon>
        <taxon>Pseudomonadaceae</taxon>
        <taxon>Pseudomonas</taxon>
    </lineage>
</organism>
<name>A0A266NAM9_9PSED</name>
<gene>
    <name evidence="1" type="ORF">CJF39_10225</name>
</gene>
<sequence length="150" mass="17395">MNRHPDDTMSIHMRFINKTGYRLDLVSAHHTALEGAFPPELSDSNLAVRVDAIQFITLPKLRGDILIDYDVKKSIFESRASYAFDNKTVIFESSFLYAYEKRLNHRAPKIQFYWTHRITCPDHPDVACQSQLVKCNTSRPFSYSVDFYLG</sequence>
<dbReference type="EMBL" id="NQKI01000013">
    <property type="protein sequence ID" value="OZY59483.1"/>
    <property type="molecule type" value="Genomic_DNA"/>
</dbReference>
<dbReference type="OrthoDB" id="6990878at2"/>
<dbReference type="Proteomes" id="UP000215788">
    <property type="component" value="Unassembled WGS sequence"/>
</dbReference>
<protein>
    <submittedName>
        <fullName evidence="1">Uncharacterized protein</fullName>
    </submittedName>
</protein>
<evidence type="ECO:0000313" key="1">
    <source>
        <dbReference type="EMBL" id="OZY59483.1"/>
    </source>
</evidence>
<dbReference type="AlphaFoldDB" id="A0A266NAM9"/>
<dbReference type="RefSeq" id="WP_094993313.1">
    <property type="nucleotide sequence ID" value="NZ_NQKI01000013.1"/>
</dbReference>
<accession>A0A266NAM9</accession>